<evidence type="ECO:0000313" key="1">
    <source>
        <dbReference type="EMBL" id="UYP45611.1"/>
    </source>
</evidence>
<name>A0ABY6HQ18_9ARCH</name>
<gene>
    <name evidence="1" type="ORF">NEF87_001896</name>
</gene>
<evidence type="ECO:0008006" key="3">
    <source>
        <dbReference type="Google" id="ProtNLM"/>
    </source>
</evidence>
<reference evidence="1" key="1">
    <citation type="submission" date="2022-09" db="EMBL/GenBank/DDBJ databases">
        <title>Actin cytoskeleton and complex cell architecture in an #Asgard archaeon.</title>
        <authorList>
            <person name="Ponce Toledo R.I."/>
            <person name="Schleper C."/>
            <person name="Rodrigues Oliveira T."/>
            <person name="Wollweber F."/>
            <person name="Xu J."/>
            <person name="Rittmann S."/>
            <person name="Klingl A."/>
            <person name="Pilhofer M."/>
        </authorList>
    </citation>
    <scope>NUCLEOTIDE SEQUENCE</scope>
    <source>
        <strain evidence="1">B-35</strain>
    </source>
</reference>
<dbReference type="Proteomes" id="UP001208689">
    <property type="component" value="Chromosome"/>
</dbReference>
<proteinExistence type="predicted"/>
<keyword evidence="2" id="KW-1185">Reference proteome</keyword>
<organism evidence="1 2">
    <name type="scientific">Candidatus Lokiarchaeum ossiferum</name>
    <dbReference type="NCBI Taxonomy" id="2951803"/>
    <lineage>
        <taxon>Archaea</taxon>
        <taxon>Promethearchaeati</taxon>
        <taxon>Promethearchaeota</taxon>
        <taxon>Promethearchaeia</taxon>
        <taxon>Promethearchaeales</taxon>
        <taxon>Promethearchaeaceae</taxon>
        <taxon>Candidatus Lokiarchaeum</taxon>
    </lineage>
</organism>
<accession>A0ABY6HQ18</accession>
<sequence length="97" mass="11386">MFLKHAPYYSMQFPRRNTTIIPQNEEEMQKIVQILSRSNISYDSSTKGRIIIKMKPIDTLLKIDHYLKENKANELFNSKLANIIKNDFKTISLLKAL</sequence>
<dbReference type="EMBL" id="CP104013">
    <property type="protein sequence ID" value="UYP45611.1"/>
    <property type="molecule type" value="Genomic_DNA"/>
</dbReference>
<protein>
    <recommendedName>
        <fullName evidence="3">Homing endonuclease LAGLIDADG domain-containing protein</fullName>
    </recommendedName>
</protein>
<evidence type="ECO:0000313" key="2">
    <source>
        <dbReference type="Proteomes" id="UP001208689"/>
    </source>
</evidence>